<keyword evidence="1" id="KW-0812">Transmembrane</keyword>
<dbReference type="RefSeq" id="WP_307493992.1">
    <property type="nucleotide sequence ID" value="NZ_JAUSVB010000005.1"/>
</dbReference>
<proteinExistence type="predicted"/>
<evidence type="ECO:0000313" key="3">
    <source>
        <dbReference type="Proteomes" id="UP001239626"/>
    </source>
</evidence>
<keyword evidence="1" id="KW-0472">Membrane</keyword>
<sequence>MNRDLESALGELADRVELHHGTVRAPLPVDRITALARRHRRTRAAWTVAGAAAAVVLVAGTAFALLPDPTPAPPAVTSTPTPTPTPTVTSPTSVVLPTGDPALPFGTCGALVDAAPAYPVDDRLVAWVVPDAPTLLAGGTLPAGGVIDRAPDSGFLASAVPDGGPRVAVLKDGVVVGTAGFYPATYDVMAGRSGNDGELTSFRGPLELVVCDPGDGRPATVGRPLPAGTYELRPWASVVTYDDLQEPPAELFQEPRTLDQAAALGGTRATAVGEPVTITVTGEAETQPPLPGSDVALDRTTFAATPACEGPAPVAPVRSAMLDLQVFPAATVLAAGSPLHATATVLYTGPGRFRAFGYYAVEYWVVRDGVVVGTTVQPNDAFSSMDLGAGAVLGFADAERVLTSCRTDGGSPLSTGDPLPAGEYTVYPAWIFTSPVVRTLSEVVELQGPDAGYSVTLGTPFPVTLT</sequence>
<organism evidence="2 3">
    <name type="scientific">Cellulomonas humilata</name>
    <dbReference type="NCBI Taxonomy" id="144055"/>
    <lineage>
        <taxon>Bacteria</taxon>
        <taxon>Bacillati</taxon>
        <taxon>Actinomycetota</taxon>
        <taxon>Actinomycetes</taxon>
        <taxon>Micrococcales</taxon>
        <taxon>Cellulomonadaceae</taxon>
        <taxon>Cellulomonas</taxon>
    </lineage>
</organism>
<evidence type="ECO:0000256" key="1">
    <source>
        <dbReference type="SAM" id="Phobius"/>
    </source>
</evidence>
<name>A0ABU0EIS9_9CELL</name>
<gene>
    <name evidence="2" type="ORF">J2X26_003514</name>
</gene>
<dbReference type="EMBL" id="JAUSVB010000005">
    <property type="protein sequence ID" value="MDQ0375184.1"/>
    <property type="molecule type" value="Genomic_DNA"/>
</dbReference>
<evidence type="ECO:0000313" key="2">
    <source>
        <dbReference type="EMBL" id="MDQ0375184.1"/>
    </source>
</evidence>
<protein>
    <submittedName>
        <fullName evidence="2">Uncharacterized protein</fullName>
    </submittedName>
</protein>
<keyword evidence="3" id="KW-1185">Reference proteome</keyword>
<dbReference type="Proteomes" id="UP001239626">
    <property type="component" value="Unassembled WGS sequence"/>
</dbReference>
<accession>A0ABU0EIS9</accession>
<keyword evidence="1" id="KW-1133">Transmembrane helix</keyword>
<feature type="transmembrane region" description="Helical" evidence="1">
    <location>
        <begin position="44"/>
        <end position="66"/>
    </location>
</feature>
<reference evidence="2 3" key="1">
    <citation type="submission" date="2023-07" db="EMBL/GenBank/DDBJ databases">
        <title>Sorghum-associated microbial communities from plants grown in Nebraska, USA.</title>
        <authorList>
            <person name="Schachtman D."/>
        </authorList>
    </citation>
    <scope>NUCLEOTIDE SEQUENCE [LARGE SCALE GENOMIC DNA]</scope>
    <source>
        <strain evidence="2 3">BE332</strain>
    </source>
</reference>
<comment type="caution">
    <text evidence="2">The sequence shown here is derived from an EMBL/GenBank/DDBJ whole genome shotgun (WGS) entry which is preliminary data.</text>
</comment>